<reference evidence="2" key="1">
    <citation type="submission" date="2020-01" db="EMBL/GenBank/DDBJ databases">
        <authorList>
            <consortium name="DOE Joint Genome Institute"/>
            <person name="Haridas S."/>
            <person name="Albert R."/>
            <person name="Binder M."/>
            <person name="Bloem J."/>
            <person name="Labutti K."/>
            <person name="Salamov A."/>
            <person name="Andreopoulos B."/>
            <person name="Baker S.E."/>
            <person name="Barry K."/>
            <person name="Bills G."/>
            <person name="Bluhm B.H."/>
            <person name="Cannon C."/>
            <person name="Castanera R."/>
            <person name="Culley D.E."/>
            <person name="Daum C."/>
            <person name="Ezra D."/>
            <person name="Gonzalez J.B."/>
            <person name="Henrissat B."/>
            <person name="Kuo A."/>
            <person name="Liang C."/>
            <person name="Lipzen A."/>
            <person name="Lutzoni F."/>
            <person name="Magnuson J."/>
            <person name="Mondo S."/>
            <person name="Nolan M."/>
            <person name="Ohm R."/>
            <person name="Pangilinan J."/>
            <person name="Park H.-J."/>
            <person name="Ramirez L."/>
            <person name="Alfaro M."/>
            <person name="Sun H."/>
            <person name="Tritt A."/>
            <person name="Yoshinaga Y."/>
            <person name="Zwiers L.-H."/>
            <person name="Turgeon B.G."/>
            <person name="Goodwin S.B."/>
            <person name="Spatafora J.W."/>
            <person name="Crous P.W."/>
            <person name="Grigoriev I.V."/>
        </authorList>
    </citation>
    <scope>NUCLEOTIDE SEQUENCE</scope>
    <source>
        <strain evidence="2">IPT5</strain>
    </source>
</reference>
<evidence type="ECO:0000256" key="1">
    <source>
        <dbReference type="SAM" id="MobiDB-lite"/>
    </source>
</evidence>
<dbReference type="EMBL" id="MU006337">
    <property type="protein sequence ID" value="KAF2846239.1"/>
    <property type="molecule type" value="Genomic_DNA"/>
</dbReference>
<proteinExistence type="predicted"/>
<keyword evidence="3" id="KW-1185">Reference proteome</keyword>
<sequence length="152" mass="16787">MATRSSGENPNAAPQRGSWDRSDPIQQEVSLGLKGLKKDIMGVISLGKDGIMRSLTADRRVLDAIPMTLEQINAFEQRLGADFPWKIGGSAGPNGLETPKEKWFQPDAGILPGPLRQESFDEIKSMSNEKKQALRERMRNDLNLVDVDGVLK</sequence>
<dbReference type="AlphaFoldDB" id="A0A6A7AVL9"/>
<dbReference type="Proteomes" id="UP000799423">
    <property type="component" value="Unassembled WGS sequence"/>
</dbReference>
<feature type="region of interest" description="Disordered" evidence="1">
    <location>
        <begin position="1"/>
        <end position="26"/>
    </location>
</feature>
<organism evidence="2 3">
    <name type="scientific">Plenodomus tracheiphilus IPT5</name>
    <dbReference type="NCBI Taxonomy" id="1408161"/>
    <lineage>
        <taxon>Eukaryota</taxon>
        <taxon>Fungi</taxon>
        <taxon>Dikarya</taxon>
        <taxon>Ascomycota</taxon>
        <taxon>Pezizomycotina</taxon>
        <taxon>Dothideomycetes</taxon>
        <taxon>Pleosporomycetidae</taxon>
        <taxon>Pleosporales</taxon>
        <taxon>Pleosporineae</taxon>
        <taxon>Leptosphaeriaceae</taxon>
        <taxon>Plenodomus</taxon>
    </lineage>
</organism>
<protein>
    <submittedName>
        <fullName evidence="2">Uncharacterized protein</fullName>
    </submittedName>
</protein>
<evidence type="ECO:0000313" key="3">
    <source>
        <dbReference type="Proteomes" id="UP000799423"/>
    </source>
</evidence>
<name>A0A6A7AVL9_9PLEO</name>
<gene>
    <name evidence="2" type="ORF">T440DRAFT_558389</name>
</gene>
<accession>A0A6A7AVL9</accession>
<evidence type="ECO:0000313" key="2">
    <source>
        <dbReference type="EMBL" id="KAF2846239.1"/>
    </source>
</evidence>
<dbReference type="OrthoDB" id="3660917at2759"/>